<dbReference type="Gene3D" id="3.40.50.720">
    <property type="entry name" value="NAD(P)-binding Rossmann-like Domain"/>
    <property type="match status" value="1"/>
</dbReference>
<accession>A0A9N9D312</accession>
<dbReference type="EMBL" id="CAJVPJ010002440">
    <property type="protein sequence ID" value="CAG8621267.1"/>
    <property type="molecule type" value="Genomic_DNA"/>
</dbReference>
<evidence type="ECO:0000313" key="4">
    <source>
        <dbReference type="EMBL" id="CAG8621267.1"/>
    </source>
</evidence>
<gene>
    <name evidence="4" type="ORF">POCULU_LOCUS8430</name>
</gene>
<feature type="non-terminal residue" evidence="4">
    <location>
        <position position="1"/>
    </location>
</feature>
<evidence type="ECO:0000256" key="2">
    <source>
        <dbReference type="ARBA" id="ARBA00023002"/>
    </source>
</evidence>
<proteinExistence type="inferred from homology"/>
<keyword evidence="5" id="KW-1185">Reference proteome</keyword>
<organism evidence="4 5">
    <name type="scientific">Paraglomus occultum</name>
    <dbReference type="NCBI Taxonomy" id="144539"/>
    <lineage>
        <taxon>Eukaryota</taxon>
        <taxon>Fungi</taxon>
        <taxon>Fungi incertae sedis</taxon>
        <taxon>Mucoromycota</taxon>
        <taxon>Glomeromycotina</taxon>
        <taxon>Glomeromycetes</taxon>
        <taxon>Paraglomerales</taxon>
        <taxon>Paraglomeraceae</taxon>
        <taxon>Paraglomus</taxon>
    </lineage>
</organism>
<reference evidence="4" key="1">
    <citation type="submission" date="2021-06" db="EMBL/GenBank/DDBJ databases">
        <authorList>
            <person name="Kallberg Y."/>
            <person name="Tangrot J."/>
            <person name="Rosling A."/>
        </authorList>
    </citation>
    <scope>NUCLEOTIDE SEQUENCE</scope>
    <source>
        <strain evidence="4">IA702</strain>
    </source>
</reference>
<dbReference type="GO" id="GO:0016616">
    <property type="term" value="F:oxidoreductase activity, acting on the CH-OH group of donors, NAD or NADP as acceptor"/>
    <property type="evidence" value="ECO:0007669"/>
    <property type="project" value="InterPro"/>
</dbReference>
<comment type="caution">
    <text evidence="4">The sequence shown here is derived from an EMBL/GenBank/DDBJ whole genome shotgun (WGS) entry which is preliminary data.</text>
</comment>
<dbReference type="Proteomes" id="UP000789572">
    <property type="component" value="Unassembled WGS sequence"/>
</dbReference>
<keyword evidence="2" id="KW-0560">Oxidoreductase</keyword>
<evidence type="ECO:0000313" key="5">
    <source>
        <dbReference type="Proteomes" id="UP000789572"/>
    </source>
</evidence>
<name>A0A9N9D312_9GLOM</name>
<dbReference type="SUPFAM" id="SSF51735">
    <property type="entry name" value="NAD(P)-binding Rossmann-fold domains"/>
    <property type="match status" value="1"/>
</dbReference>
<dbReference type="OrthoDB" id="10058185at2759"/>
<dbReference type="PANTHER" id="PTHR43245:SF51">
    <property type="entry name" value="SHORT CHAIN DEHYDROGENASE_REDUCTASE FAMILY 42E, MEMBER 2"/>
    <property type="match status" value="1"/>
</dbReference>
<dbReference type="GO" id="GO:0006694">
    <property type="term" value="P:steroid biosynthetic process"/>
    <property type="evidence" value="ECO:0007669"/>
    <property type="project" value="InterPro"/>
</dbReference>
<evidence type="ECO:0000259" key="3">
    <source>
        <dbReference type="Pfam" id="PF01073"/>
    </source>
</evidence>
<dbReference type="Pfam" id="PF01073">
    <property type="entry name" value="3Beta_HSD"/>
    <property type="match status" value="1"/>
</dbReference>
<protein>
    <submittedName>
        <fullName evidence="4">1396_t:CDS:1</fullName>
    </submittedName>
</protein>
<dbReference type="InterPro" id="IPR002225">
    <property type="entry name" value="3Beta_OHSteriod_DH/Estase"/>
</dbReference>
<dbReference type="InterPro" id="IPR036291">
    <property type="entry name" value="NAD(P)-bd_dom_sf"/>
</dbReference>
<comment type="similarity">
    <text evidence="1">Belongs to the 3-beta-HSD family.</text>
</comment>
<evidence type="ECO:0000256" key="1">
    <source>
        <dbReference type="ARBA" id="ARBA00009219"/>
    </source>
</evidence>
<dbReference type="AlphaFoldDB" id="A0A9N9D312"/>
<dbReference type="InterPro" id="IPR050177">
    <property type="entry name" value="Lipid_A_modif_metabolic_enz"/>
</dbReference>
<sequence length="343" mass="38897">LFKMGDRYLIIGGDGFLGRWIAELLLRRDEPNVLVFDLRSHFDDVKYFIGDLTKYEDINNAIKKGRISIVINTVSPLTGLGDDIYWKVNVDGTKNVIRACIENGVQKLIHTSSASVLFDGVNDLTNADDTTPYPKKYADAYTATKAKAEALVLEANGKNNLLTCALRPSAIFGPRDRTAMPGIINVLKRGQTKFQIGDNYNLFDYTYVENVAYAHILAADKMAFNNKIGGEAFLITNGAPVPFWDFLRFAWAQFQHYPPYVIKMPRFIGLTLAGLAEWSSYLQGKEPVFTRFRVRYSCANRYFNITKARTILGYEPIIDLEEGLRRSCQYFAEELNQGRLDFK</sequence>
<dbReference type="PANTHER" id="PTHR43245">
    <property type="entry name" value="BIFUNCTIONAL POLYMYXIN RESISTANCE PROTEIN ARNA"/>
    <property type="match status" value="1"/>
</dbReference>
<feature type="domain" description="3-beta hydroxysteroid dehydrogenase/isomerase" evidence="3">
    <location>
        <begin position="9"/>
        <end position="265"/>
    </location>
</feature>